<comment type="caution">
    <text evidence="3">The sequence shown here is derived from an EMBL/GenBank/DDBJ whole genome shotgun (WGS) entry which is preliminary data.</text>
</comment>
<evidence type="ECO:0000313" key="3">
    <source>
        <dbReference type="EMBL" id="MBG0769568.1"/>
    </source>
</evidence>
<organism evidence="3 4">
    <name type="scientific">Methanococcus maripaludis</name>
    <name type="common">Methanococcus deltae</name>
    <dbReference type="NCBI Taxonomy" id="39152"/>
    <lineage>
        <taxon>Archaea</taxon>
        <taxon>Methanobacteriati</taxon>
        <taxon>Methanobacteriota</taxon>
        <taxon>Methanomada group</taxon>
        <taxon>Methanococci</taxon>
        <taxon>Methanococcales</taxon>
        <taxon>Methanococcaceae</taxon>
        <taxon>Methanococcus</taxon>
    </lineage>
</organism>
<dbReference type="Pfam" id="PF25939">
    <property type="entry name" value="DUF7982"/>
    <property type="match status" value="1"/>
</dbReference>
<dbReference type="InterPro" id="IPR058288">
    <property type="entry name" value="DUF7982"/>
</dbReference>
<feature type="transmembrane region" description="Helical" evidence="1">
    <location>
        <begin position="14"/>
        <end position="40"/>
    </location>
</feature>
<dbReference type="EMBL" id="JACCQJ010000002">
    <property type="protein sequence ID" value="MBG0769568.1"/>
    <property type="molecule type" value="Genomic_DNA"/>
</dbReference>
<dbReference type="Proteomes" id="UP000714405">
    <property type="component" value="Unassembled WGS sequence"/>
</dbReference>
<evidence type="ECO:0000259" key="2">
    <source>
        <dbReference type="Pfam" id="PF25939"/>
    </source>
</evidence>
<evidence type="ECO:0000256" key="1">
    <source>
        <dbReference type="SAM" id="Phobius"/>
    </source>
</evidence>
<reference evidence="3" key="1">
    <citation type="submission" date="2020-07" db="EMBL/GenBank/DDBJ databases">
        <title>Severe corrosion of carbon steel in oil field produced water can be linked to methanogenic archaea containing a special type of NiFe hydrogenase.</title>
        <authorList>
            <person name="Lahme S."/>
            <person name="Mand J."/>
            <person name="Longwell J."/>
            <person name="Smith R."/>
            <person name="Enning D."/>
        </authorList>
    </citation>
    <scope>NUCLEOTIDE SEQUENCE</scope>
    <source>
        <strain evidence="3">MIC098Bin5</strain>
    </source>
</reference>
<feature type="domain" description="DUF7982" evidence="2">
    <location>
        <begin position="27"/>
        <end position="223"/>
    </location>
</feature>
<keyword evidence="1" id="KW-1133">Transmembrane helix</keyword>
<evidence type="ECO:0000313" key="4">
    <source>
        <dbReference type="Proteomes" id="UP000714405"/>
    </source>
</evidence>
<dbReference type="AlphaFoldDB" id="A0A8T3VY62"/>
<proteinExistence type="predicted"/>
<keyword evidence="1" id="KW-0812">Transmembrane</keyword>
<accession>A0A8T3VY62</accession>
<keyword evidence="1" id="KW-0472">Membrane</keyword>
<sequence length="243" mass="27325">MILGSFTVLLSTFILYYGITNSIISFINLGIAGFFIFIILNTLIPQKMIDYSVHEALNASNNEFLKKIFENLNLCGKPIYLPPYENLENGGIFIPSSKKFTLNLSAFTENSIFLANKNASSEMGVLINPPLGLGLLKKFEENLGESILKMDTNTAFSVIQSALSSMDLLSDIDLEEKNGKISVKIYKNKEIEVFEEFYYLSPIISSIFLALSKSMNVPVIIEEFLESDEYMEFTAAKYKLGEY</sequence>
<gene>
    <name evidence="3" type="ORF">H0S71_06705</name>
</gene>
<name>A0A8T3VY62_METMI</name>
<protein>
    <recommendedName>
        <fullName evidence="2">DUF7982 domain-containing protein</fullName>
    </recommendedName>
</protein>